<dbReference type="HOGENOM" id="CLU_056714_3_1_9"/>
<feature type="transmembrane region" description="Helical" evidence="6">
    <location>
        <begin position="6"/>
        <end position="26"/>
    </location>
</feature>
<dbReference type="GO" id="GO:0016020">
    <property type="term" value="C:membrane"/>
    <property type="evidence" value="ECO:0007669"/>
    <property type="project" value="UniProtKB-SubCell"/>
</dbReference>
<reference evidence="7 8" key="1">
    <citation type="submission" date="2012-01" db="EMBL/GenBank/DDBJ databases">
        <title>The Genome Sequence of Helcococcus kunzii ATCC 51366.</title>
        <authorList>
            <consortium name="The Broad Institute Genome Sequencing Platform"/>
            <person name="Earl A."/>
            <person name="Ward D."/>
            <person name="Feldgarden M."/>
            <person name="Gevers D."/>
            <person name="Huys G."/>
            <person name="Young S.K."/>
            <person name="Zeng Q."/>
            <person name="Gargeya S."/>
            <person name="Fitzgerald M."/>
            <person name="Haas B."/>
            <person name="Abouelleil A."/>
            <person name="Alvarado L."/>
            <person name="Arachchi H.M."/>
            <person name="Berlin A."/>
            <person name="Chapman S.B."/>
            <person name="Gearin G."/>
            <person name="Goldberg J."/>
            <person name="Griggs A."/>
            <person name="Gujja S."/>
            <person name="Hansen M."/>
            <person name="Heiman D."/>
            <person name="Howarth C."/>
            <person name="Larimer J."/>
            <person name="Lui A."/>
            <person name="MacDonald P.J.P."/>
            <person name="McCowen C."/>
            <person name="Montmayeur A."/>
            <person name="Murphy C."/>
            <person name="Neiman D."/>
            <person name="Pearson M."/>
            <person name="Priest M."/>
            <person name="Roberts A."/>
            <person name="Saif S."/>
            <person name="Shea T."/>
            <person name="Sisk P."/>
            <person name="Stolte C."/>
            <person name="Sykes S."/>
            <person name="Wortman J."/>
            <person name="Nusbaum C."/>
            <person name="Birren B."/>
        </authorList>
    </citation>
    <scope>NUCLEOTIDE SEQUENCE [LARGE SCALE GENOMIC DNA]</scope>
    <source>
        <strain evidence="7 8">ATCC 51366</strain>
    </source>
</reference>
<comment type="subcellular location">
    <subcellularLocation>
        <location evidence="1">Membrane</location>
        <topology evidence="1">Single-pass membrane protein</topology>
    </subcellularLocation>
</comment>
<keyword evidence="5 6" id="KW-0472">Membrane</keyword>
<dbReference type="Gene3D" id="1.20.1440.20">
    <property type="entry name" value="LemA-like domain"/>
    <property type="match status" value="1"/>
</dbReference>
<organism evidence="7 8">
    <name type="scientific">Helcococcus kunzii ATCC 51366</name>
    <dbReference type="NCBI Taxonomy" id="883114"/>
    <lineage>
        <taxon>Bacteria</taxon>
        <taxon>Bacillati</taxon>
        <taxon>Bacillota</taxon>
        <taxon>Tissierellia</taxon>
        <taxon>Tissierellales</taxon>
        <taxon>Peptoniphilaceae</taxon>
        <taxon>Helcococcus</taxon>
    </lineage>
</organism>
<proteinExistence type="inferred from homology"/>
<dbReference type="PANTHER" id="PTHR34478:SF1">
    <property type="entry name" value="PROTEIN LEMA"/>
    <property type="match status" value="1"/>
</dbReference>
<keyword evidence="8" id="KW-1185">Reference proteome</keyword>
<dbReference type="Pfam" id="PF04011">
    <property type="entry name" value="LemA"/>
    <property type="match status" value="1"/>
</dbReference>
<name>H3NQX8_9FIRM</name>
<dbReference type="EMBL" id="AGEI01000032">
    <property type="protein sequence ID" value="EHR31926.1"/>
    <property type="molecule type" value="Genomic_DNA"/>
</dbReference>
<evidence type="ECO:0000256" key="6">
    <source>
        <dbReference type="SAM" id="Phobius"/>
    </source>
</evidence>
<dbReference type="InterPro" id="IPR007156">
    <property type="entry name" value="MamQ_LemA"/>
</dbReference>
<dbReference type="OrthoDB" id="9804152at2"/>
<dbReference type="PANTHER" id="PTHR34478">
    <property type="entry name" value="PROTEIN LEMA"/>
    <property type="match status" value="1"/>
</dbReference>
<keyword evidence="3 6" id="KW-0812">Transmembrane</keyword>
<evidence type="ECO:0000256" key="4">
    <source>
        <dbReference type="ARBA" id="ARBA00022989"/>
    </source>
</evidence>
<keyword evidence="4 6" id="KW-1133">Transmembrane helix</keyword>
<evidence type="ECO:0000256" key="2">
    <source>
        <dbReference type="ARBA" id="ARBA00008854"/>
    </source>
</evidence>
<dbReference type="AlphaFoldDB" id="H3NQX8"/>
<sequence>MNETMKYVIIGAVALIVIFIIMSNTLNSKRINVERAWSNIDTYVQQRLDEMESLYSQVLTAIDEESSMFKEVSRLRSMVGQAKSSSAPNEMISAYNESSSFLRGFHIENYPELKSMEQALYTAQRTTAIETNINAARRVFNNNVASYNLAIANFPTSLVAGMLGHQKMLMFEADERAHSRPRMASEGYINKKYQDKMRNER</sequence>
<comment type="caution">
    <text evidence="7">The sequence shown here is derived from an EMBL/GenBank/DDBJ whole genome shotgun (WGS) entry which is preliminary data.</text>
</comment>
<dbReference type="SUPFAM" id="SSF140478">
    <property type="entry name" value="LemA-like"/>
    <property type="match status" value="1"/>
</dbReference>
<dbReference type="Proteomes" id="UP000004191">
    <property type="component" value="Unassembled WGS sequence"/>
</dbReference>
<dbReference type="RefSeq" id="WP_005399253.1">
    <property type="nucleotide sequence ID" value="NZ_JH601089.1"/>
</dbReference>
<gene>
    <name evidence="7" type="ORF">HMPREF9709_01739</name>
</gene>
<dbReference type="eggNOG" id="COG1704">
    <property type="taxonomic scope" value="Bacteria"/>
</dbReference>
<accession>H3NQX8</accession>
<dbReference type="STRING" id="883114.HMPREF9709_01739"/>
<dbReference type="InterPro" id="IPR023353">
    <property type="entry name" value="LemA-like_dom_sf"/>
</dbReference>
<comment type="similarity">
    <text evidence="2">Belongs to the LemA family.</text>
</comment>
<evidence type="ECO:0000256" key="1">
    <source>
        <dbReference type="ARBA" id="ARBA00004167"/>
    </source>
</evidence>
<evidence type="ECO:0000256" key="5">
    <source>
        <dbReference type="ARBA" id="ARBA00023136"/>
    </source>
</evidence>
<protein>
    <recommendedName>
        <fullName evidence="9">LemA family protein</fullName>
    </recommendedName>
</protein>
<dbReference type="GeneID" id="96999844"/>
<evidence type="ECO:0000313" key="8">
    <source>
        <dbReference type="Proteomes" id="UP000004191"/>
    </source>
</evidence>
<evidence type="ECO:0008006" key="9">
    <source>
        <dbReference type="Google" id="ProtNLM"/>
    </source>
</evidence>
<evidence type="ECO:0000256" key="3">
    <source>
        <dbReference type="ARBA" id="ARBA00022692"/>
    </source>
</evidence>
<evidence type="ECO:0000313" key="7">
    <source>
        <dbReference type="EMBL" id="EHR31926.1"/>
    </source>
</evidence>